<dbReference type="InterPro" id="IPR011335">
    <property type="entry name" value="Restrct_endonuc-II-like"/>
</dbReference>
<dbReference type="InterPro" id="IPR001387">
    <property type="entry name" value="Cro/C1-type_HTH"/>
</dbReference>
<dbReference type="InterPro" id="IPR010982">
    <property type="entry name" value="Lambda_DNA-bd_dom_sf"/>
</dbReference>
<dbReference type="InterPro" id="IPR012296">
    <property type="entry name" value="Nuclease_put_TT1808"/>
</dbReference>
<keyword evidence="2" id="KW-0255">Endonuclease</keyword>
<comment type="caution">
    <text evidence="2">The sequence shown here is derived from an EMBL/GenBank/DDBJ whole genome shotgun (WGS) entry which is preliminary data.</text>
</comment>
<gene>
    <name evidence="2" type="ORF">H6A13_08465</name>
</gene>
<evidence type="ECO:0000313" key="3">
    <source>
        <dbReference type="Proteomes" id="UP000713880"/>
    </source>
</evidence>
<dbReference type="Gene3D" id="1.10.260.40">
    <property type="entry name" value="lambda repressor-like DNA-binding domains"/>
    <property type="match status" value="1"/>
</dbReference>
<dbReference type="Pfam" id="PF01381">
    <property type="entry name" value="HTH_3"/>
    <property type="match status" value="1"/>
</dbReference>
<evidence type="ECO:0000259" key="1">
    <source>
        <dbReference type="PROSITE" id="PS50943"/>
    </source>
</evidence>
<dbReference type="Pfam" id="PF05685">
    <property type="entry name" value="Uma2"/>
    <property type="match status" value="1"/>
</dbReference>
<dbReference type="RefSeq" id="WP_204909162.1">
    <property type="nucleotide sequence ID" value="NZ_JACJLV010000025.1"/>
</dbReference>
<dbReference type="GO" id="GO:0004519">
    <property type="term" value="F:endonuclease activity"/>
    <property type="evidence" value="ECO:0007669"/>
    <property type="project" value="UniProtKB-KW"/>
</dbReference>
<sequence length="283" mass="32722">MLYEKLSERKKELGMTTEQLSRLSGVPVGTINKILSGETRSPRYATWQALERVLYGTEGSETGGAEESRNVPGEFWDTAYGNPPDVVREAVTPYLTKRQGEYTVEDYRKLPEDVRAELIDGELIFLETPTFTHQELVTELLFEIKLYIHKHKGPCRVLPSPLDVQLDCDNRTMVQPDIALICQNERITRKGIYGAPDFCIEIVSDSSRKRDYGVKMQKYMNAGVREYWIVDRKREKVVCYWFEGDDAPEITMYSFRDRVPVRIYDGSLEVDFPGILERLWKEA</sequence>
<dbReference type="Gene3D" id="3.90.1570.10">
    <property type="entry name" value="tt1808, chain A"/>
    <property type="match status" value="1"/>
</dbReference>
<keyword evidence="2" id="KW-0378">Hydrolase</keyword>
<organism evidence="2 3">
    <name type="scientific">Mordavella massiliensis</name>
    <dbReference type="NCBI Taxonomy" id="1871024"/>
    <lineage>
        <taxon>Bacteria</taxon>
        <taxon>Bacillati</taxon>
        <taxon>Bacillota</taxon>
        <taxon>Clostridia</taxon>
        <taxon>Eubacteriales</taxon>
        <taxon>Clostridiaceae</taxon>
        <taxon>Mordavella</taxon>
    </lineage>
</organism>
<proteinExistence type="predicted"/>
<dbReference type="EMBL" id="JACJLV010000025">
    <property type="protein sequence ID" value="MBM6827121.1"/>
    <property type="molecule type" value="Genomic_DNA"/>
</dbReference>
<reference evidence="2" key="1">
    <citation type="submission" date="2020-08" db="EMBL/GenBank/DDBJ databases">
        <authorList>
            <person name="Cejkova D."/>
            <person name="Kubasova T."/>
            <person name="Jahodarova E."/>
            <person name="Rychlik I."/>
        </authorList>
    </citation>
    <scope>NUCLEOTIDE SEQUENCE</scope>
    <source>
        <strain evidence="2">An420c</strain>
    </source>
</reference>
<dbReference type="PANTHER" id="PTHR34107:SF4">
    <property type="entry name" value="SLL1222 PROTEIN"/>
    <property type="match status" value="1"/>
</dbReference>
<dbReference type="CDD" id="cd06260">
    <property type="entry name" value="DUF820-like"/>
    <property type="match status" value="1"/>
</dbReference>
<dbReference type="PROSITE" id="PS50943">
    <property type="entry name" value="HTH_CROC1"/>
    <property type="match status" value="1"/>
</dbReference>
<dbReference type="Proteomes" id="UP000713880">
    <property type="component" value="Unassembled WGS sequence"/>
</dbReference>
<dbReference type="InterPro" id="IPR008538">
    <property type="entry name" value="Uma2"/>
</dbReference>
<dbReference type="SMART" id="SM00530">
    <property type="entry name" value="HTH_XRE"/>
    <property type="match status" value="1"/>
</dbReference>
<accession>A0A938X3A8</accession>
<dbReference type="AlphaFoldDB" id="A0A938X3A8"/>
<reference evidence="2" key="2">
    <citation type="journal article" date="2021" name="Sci. Rep.">
        <title>The distribution of antibiotic resistance genes in chicken gut microbiota commensals.</title>
        <authorList>
            <person name="Juricova H."/>
            <person name="Matiasovicova J."/>
            <person name="Kubasova T."/>
            <person name="Cejkova D."/>
            <person name="Rychlik I."/>
        </authorList>
    </citation>
    <scope>NUCLEOTIDE SEQUENCE</scope>
    <source>
        <strain evidence="2">An420c</strain>
    </source>
</reference>
<dbReference type="SUPFAM" id="SSF52980">
    <property type="entry name" value="Restriction endonuclease-like"/>
    <property type="match status" value="1"/>
</dbReference>
<dbReference type="CDD" id="cd00093">
    <property type="entry name" value="HTH_XRE"/>
    <property type="match status" value="1"/>
</dbReference>
<keyword evidence="3" id="KW-1185">Reference proteome</keyword>
<keyword evidence="2" id="KW-0540">Nuclease</keyword>
<evidence type="ECO:0000313" key="2">
    <source>
        <dbReference type="EMBL" id="MBM6827121.1"/>
    </source>
</evidence>
<protein>
    <submittedName>
        <fullName evidence="2">Uma2 family endonuclease</fullName>
    </submittedName>
</protein>
<dbReference type="PANTHER" id="PTHR34107">
    <property type="entry name" value="SLL0198 PROTEIN-RELATED"/>
    <property type="match status" value="1"/>
</dbReference>
<dbReference type="SUPFAM" id="SSF47413">
    <property type="entry name" value="lambda repressor-like DNA-binding domains"/>
    <property type="match status" value="1"/>
</dbReference>
<dbReference type="GO" id="GO:0003677">
    <property type="term" value="F:DNA binding"/>
    <property type="evidence" value="ECO:0007669"/>
    <property type="project" value="InterPro"/>
</dbReference>
<name>A0A938X3A8_9CLOT</name>
<feature type="domain" description="HTH cro/C1-type" evidence="1">
    <location>
        <begin position="6"/>
        <end position="54"/>
    </location>
</feature>